<organism evidence="7">
    <name type="scientific">uncultured Desulfobacterium sp</name>
    <dbReference type="NCBI Taxonomy" id="201089"/>
    <lineage>
        <taxon>Bacteria</taxon>
        <taxon>Pseudomonadati</taxon>
        <taxon>Thermodesulfobacteriota</taxon>
        <taxon>Desulfobacteria</taxon>
        <taxon>Desulfobacterales</taxon>
        <taxon>Desulfobacteriaceae</taxon>
        <taxon>Desulfobacterium</taxon>
        <taxon>environmental samples</taxon>
    </lineage>
</organism>
<proteinExistence type="predicted"/>
<protein>
    <recommendedName>
        <fullName evidence="8">Prepilin-type N-terminal cleavage/methylation domain-containing protein</fullName>
    </recommendedName>
</protein>
<dbReference type="GO" id="GO:0015627">
    <property type="term" value="C:type II protein secretion system complex"/>
    <property type="evidence" value="ECO:0007669"/>
    <property type="project" value="InterPro"/>
</dbReference>
<evidence type="ECO:0000313" key="7">
    <source>
        <dbReference type="EMBL" id="CBX28385.1"/>
    </source>
</evidence>
<evidence type="ECO:0000256" key="3">
    <source>
        <dbReference type="ARBA" id="ARBA00022692"/>
    </source>
</evidence>
<name>E1YCU1_9BACT</name>
<keyword evidence="3 6" id="KW-0812">Transmembrane</keyword>
<sequence length="172" mass="18802">MKRNGKTHINQQGFTIIELVVVLILLSIFAPVVMSRFGNNDAELITQTDTLKSYLRYAQIKAMNDTVPWGINLTGNTVYTLYKKGIKATNPPYYLPGESNKNPAGDPLIHTLTNNITLKTGVGTTIAFNEWGVPVDGSGAPVISNITIELSDGAQTRSITVTKNTGFLFHDF</sequence>
<dbReference type="GO" id="GO:0015628">
    <property type="term" value="P:protein secretion by the type II secretion system"/>
    <property type="evidence" value="ECO:0007669"/>
    <property type="project" value="InterPro"/>
</dbReference>
<evidence type="ECO:0000256" key="1">
    <source>
        <dbReference type="ARBA" id="ARBA00004167"/>
    </source>
</evidence>
<evidence type="ECO:0000256" key="4">
    <source>
        <dbReference type="ARBA" id="ARBA00022989"/>
    </source>
</evidence>
<comment type="subcellular location">
    <subcellularLocation>
        <location evidence="1">Membrane</location>
        <topology evidence="1">Single-pass membrane protein</topology>
    </subcellularLocation>
</comment>
<evidence type="ECO:0008006" key="8">
    <source>
        <dbReference type="Google" id="ProtNLM"/>
    </source>
</evidence>
<reference evidence="7" key="1">
    <citation type="journal article" date="2011" name="Environ. Microbiol.">
        <title>Genomic insights into the metabolic potential of the polycyclic aromatic hydrocarbon degrading sulfate-reducing Deltaproteobacterium N47.</title>
        <authorList>
            <person name="Bergmann F."/>
            <person name="Selesi D."/>
            <person name="Weinmaier T."/>
            <person name="Tischler P."/>
            <person name="Rattei T."/>
            <person name="Meckenstock R.U."/>
        </authorList>
    </citation>
    <scope>NUCLEOTIDE SEQUENCE</scope>
</reference>
<evidence type="ECO:0000256" key="6">
    <source>
        <dbReference type="SAM" id="Phobius"/>
    </source>
</evidence>
<dbReference type="SUPFAM" id="SSF54523">
    <property type="entry name" value="Pili subunits"/>
    <property type="match status" value="1"/>
</dbReference>
<dbReference type="InterPro" id="IPR045584">
    <property type="entry name" value="Pilin-like"/>
</dbReference>
<keyword evidence="5 6" id="KW-0472">Membrane</keyword>
<dbReference type="AlphaFoldDB" id="E1YCU1"/>
<keyword evidence="4 6" id="KW-1133">Transmembrane helix</keyword>
<dbReference type="InterPro" id="IPR002416">
    <property type="entry name" value="T2SS_protein-GspH"/>
</dbReference>
<dbReference type="NCBIfam" id="TIGR02532">
    <property type="entry name" value="IV_pilin_GFxxxE"/>
    <property type="match status" value="1"/>
</dbReference>
<keyword evidence="2" id="KW-0488">Methylation</keyword>
<dbReference type="PRINTS" id="PR00885">
    <property type="entry name" value="BCTERIALGSPH"/>
</dbReference>
<dbReference type="Pfam" id="PF07963">
    <property type="entry name" value="N_methyl"/>
    <property type="match status" value="1"/>
</dbReference>
<dbReference type="InterPro" id="IPR012902">
    <property type="entry name" value="N_methyl_site"/>
</dbReference>
<evidence type="ECO:0000256" key="5">
    <source>
        <dbReference type="ARBA" id="ARBA00023136"/>
    </source>
</evidence>
<accession>E1YCU1</accession>
<gene>
    <name evidence="7" type="ORF">N47_G37090</name>
</gene>
<dbReference type="EMBL" id="FR695868">
    <property type="protein sequence ID" value="CBX28385.1"/>
    <property type="molecule type" value="Genomic_DNA"/>
</dbReference>
<feature type="transmembrane region" description="Helical" evidence="6">
    <location>
        <begin position="12"/>
        <end position="34"/>
    </location>
</feature>
<evidence type="ECO:0000256" key="2">
    <source>
        <dbReference type="ARBA" id="ARBA00022481"/>
    </source>
</evidence>
<dbReference type="GO" id="GO:0016020">
    <property type="term" value="C:membrane"/>
    <property type="evidence" value="ECO:0007669"/>
    <property type="project" value="UniProtKB-SubCell"/>
</dbReference>